<gene>
    <name evidence="2" type="ORF">HNQ70_000049</name>
</gene>
<proteinExistence type="predicted"/>
<keyword evidence="3" id="KW-1185">Reference proteome</keyword>
<dbReference type="AlphaFoldDB" id="A0A7W8HDN9"/>
<keyword evidence="1" id="KW-0732">Signal</keyword>
<dbReference type="Pfam" id="PF06980">
    <property type="entry name" value="DUF1302"/>
    <property type="match status" value="1"/>
</dbReference>
<sequence>MRTGNIFGLRRGAACAAALAAGLAGVPGQAQAVGADGQPARWQGWVQAGGAYTFASPAHWSQLRGRAELAGTGQLGAGIKWKLSARAGYDAVYEGTDFYPGPVRRDQRSELELREAYMDFSAGDWEFRLGKQNIIWGEMVGLFFADVVSAKDMREFVLPEFEQIRIPQWAARAEWFGENTHVELVWLPAPATDRIGKPGAEFYPYPPPLPGLAYDIEGDERPSRRFSNGGFGVRGSTMAAGWDLSAFAYRSPDSAATFYRTVLDAPQPTAVYRPRYDRITRVGGTLSKDFDGVVLKSEVIHTDGRSFTSARTDAPDGLLELRTLDWIAGVDLTPADAWRVNAQVFQRIFLDHDASIGLRKHEHGASLLVSHDLGGGVEAEMLAISSLVRSDWMLRPAVTWKAGHSRLRVGVDLFGGASFGMFGRYADRDRVYAEYRYSF</sequence>
<reference evidence="2 3" key="1">
    <citation type="submission" date="2020-08" db="EMBL/GenBank/DDBJ databases">
        <title>Genomic Encyclopedia of Type Strains, Phase IV (KMG-IV): sequencing the most valuable type-strain genomes for metagenomic binning, comparative biology and taxonomic classification.</title>
        <authorList>
            <person name="Goeker M."/>
        </authorList>
    </citation>
    <scope>NUCLEOTIDE SEQUENCE [LARGE SCALE GENOMIC DNA]</scope>
    <source>
        <strain evidence="2 3">DSM 29781</strain>
    </source>
</reference>
<comment type="caution">
    <text evidence="2">The sequence shown here is derived from an EMBL/GenBank/DDBJ whole genome shotgun (WGS) entry which is preliminary data.</text>
</comment>
<dbReference type="InterPro" id="IPR010727">
    <property type="entry name" value="DUF1302"/>
</dbReference>
<dbReference type="Proteomes" id="UP000532440">
    <property type="component" value="Unassembled WGS sequence"/>
</dbReference>
<evidence type="ECO:0008006" key="4">
    <source>
        <dbReference type="Google" id="ProtNLM"/>
    </source>
</evidence>
<feature type="chain" id="PRO_5031049162" description="Alginate export domain-containing protein" evidence="1">
    <location>
        <begin position="33"/>
        <end position="439"/>
    </location>
</feature>
<protein>
    <recommendedName>
        <fullName evidence="4">Alginate export domain-containing protein</fullName>
    </recommendedName>
</protein>
<dbReference type="EMBL" id="JACHGB010000001">
    <property type="protein sequence ID" value="MBB5270065.1"/>
    <property type="molecule type" value="Genomic_DNA"/>
</dbReference>
<feature type="signal peptide" evidence="1">
    <location>
        <begin position="1"/>
        <end position="32"/>
    </location>
</feature>
<name>A0A7W8HDN9_9BURK</name>
<organism evidence="2 3">
    <name type="scientific">Quisquiliibacterium transsilvanicum</name>
    <dbReference type="NCBI Taxonomy" id="1549638"/>
    <lineage>
        <taxon>Bacteria</taxon>
        <taxon>Pseudomonadati</taxon>
        <taxon>Pseudomonadota</taxon>
        <taxon>Betaproteobacteria</taxon>
        <taxon>Burkholderiales</taxon>
        <taxon>Burkholderiaceae</taxon>
        <taxon>Quisquiliibacterium</taxon>
    </lineage>
</organism>
<dbReference type="SUPFAM" id="SSF56935">
    <property type="entry name" value="Porins"/>
    <property type="match status" value="1"/>
</dbReference>
<evidence type="ECO:0000313" key="2">
    <source>
        <dbReference type="EMBL" id="MBB5270065.1"/>
    </source>
</evidence>
<evidence type="ECO:0000313" key="3">
    <source>
        <dbReference type="Proteomes" id="UP000532440"/>
    </source>
</evidence>
<evidence type="ECO:0000256" key="1">
    <source>
        <dbReference type="SAM" id="SignalP"/>
    </source>
</evidence>
<accession>A0A7W8HDN9</accession>
<dbReference type="RefSeq" id="WP_183963166.1">
    <property type="nucleotide sequence ID" value="NZ_BAABEW010000003.1"/>
</dbReference>